<comment type="caution">
    <text evidence="1">The sequence shown here is derived from an EMBL/GenBank/DDBJ whole genome shotgun (WGS) entry which is preliminary data.</text>
</comment>
<gene>
    <name evidence="1" type="ORF">ABID43_004787</name>
</gene>
<protein>
    <submittedName>
        <fullName evidence="1">Uncharacterized protein</fullName>
    </submittedName>
</protein>
<accession>A0ABV2LER0</accession>
<reference evidence="1 2" key="1">
    <citation type="submission" date="2024-06" db="EMBL/GenBank/DDBJ databases">
        <title>Genomic Encyclopedia of Type Strains, Phase IV (KMG-IV): sequencing the most valuable type-strain genomes for metagenomic binning, comparative biology and taxonomic classification.</title>
        <authorList>
            <person name="Goeker M."/>
        </authorList>
    </citation>
    <scope>NUCLEOTIDE SEQUENCE [LARGE SCALE GENOMIC DNA]</scope>
    <source>
        <strain evidence="1 2">DSM 21331</strain>
    </source>
</reference>
<sequence>MREAAATSTLPEAHRARGAVPLAGRTSLRDSLLGAMAQDGQNVLQAYEFLQRGLRGSPLGASASGSLTAFAFLHRGASRT</sequence>
<dbReference type="EMBL" id="JBEPMM010000024">
    <property type="protein sequence ID" value="MET3695221.1"/>
    <property type="molecule type" value="Genomic_DNA"/>
</dbReference>
<evidence type="ECO:0000313" key="2">
    <source>
        <dbReference type="Proteomes" id="UP001549145"/>
    </source>
</evidence>
<dbReference type="RefSeq" id="WP_379036841.1">
    <property type="nucleotide sequence ID" value="NZ_JBHTNC010000019.1"/>
</dbReference>
<keyword evidence="2" id="KW-1185">Reference proteome</keyword>
<organism evidence="1 2">
    <name type="scientific">Methylobacterium goesingense</name>
    <dbReference type="NCBI Taxonomy" id="243690"/>
    <lineage>
        <taxon>Bacteria</taxon>
        <taxon>Pseudomonadati</taxon>
        <taxon>Pseudomonadota</taxon>
        <taxon>Alphaproteobacteria</taxon>
        <taxon>Hyphomicrobiales</taxon>
        <taxon>Methylobacteriaceae</taxon>
        <taxon>Methylobacterium</taxon>
    </lineage>
</organism>
<proteinExistence type="predicted"/>
<name>A0ABV2LER0_9HYPH</name>
<evidence type="ECO:0000313" key="1">
    <source>
        <dbReference type="EMBL" id="MET3695221.1"/>
    </source>
</evidence>
<dbReference type="Proteomes" id="UP001549145">
    <property type="component" value="Unassembled WGS sequence"/>
</dbReference>